<proteinExistence type="predicted"/>
<sequence>MASATTILPCGKPTGAMPTCDRCGGSPRQLWKHTERGFDGYVCAECHPAVGDGLTFVS</sequence>
<evidence type="ECO:0000313" key="2">
    <source>
        <dbReference type="Proteomes" id="UP000628840"/>
    </source>
</evidence>
<keyword evidence="2" id="KW-1185">Reference proteome</keyword>
<organism evidence="1 2">
    <name type="scientific">Halarchaeum grantii</name>
    <dbReference type="NCBI Taxonomy" id="1193105"/>
    <lineage>
        <taxon>Archaea</taxon>
        <taxon>Methanobacteriati</taxon>
        <taxon>Methanobacteriota</taxon>
        <taxon>Stenosarchaea group</taxon>
        <taxon>Halobacteria</taxon>
        <taxon>Halobacteriales</taxon>
        <taxon>Halobacteriaceae</taxon>
    </lineage>
</organism>
<evidence type="ECO:0000313" key="1">
    <source>
        <dbReference type="EMBL" id="GGL37626.1"/>
    </source>
</evidence>
<comment type="caution">
    <text evidence="1">The sequence shown here is derived from an EMBL/GenBank/DDBJ whole genome shotgun (WGS) entry which is preliminary data.</text>
</comment>
<dbReference type="EMBL" id="BMPF01000003">
    <property type="protein sequence ID" value="GGL37626.1"/>
    <property type="molecule type" value="Genomic_DNA"/>
</dbReference>
<accession>A0A830FB96</accession>
<reference evidence="1 2" key="1">
    <citation type="journal article" date="2019" name="Int. J. Syst. Evol. Microbiol.">
        <title>The Global Catalogue of Microorganisms (GCM) 10K type strain sequencing project: providing services to taxonomists for standard genome sequencing and annotation.</title>
        <authorList>
            <consortium name="The Broad Institute Genomics Platform"/>
            <consortium name="The Broad Institute Genome Sequencing Center for Infectious Disease"/>
            <person name="Wu L."/>
            <person name="Ma J."/>
        </authorList>
    </citation>
    <scope>NUCLEOTIDE SEQUENCE [LARGE SCALE GENOMIC DNA]</scope>
    <source>
        <strain evidence="1 2">JCM 19585</strain>
    </source>
</reference>
<protein>
    <submittedName>
        <fullName evidence="1">Uncharacterized protein</fullName>
    </submittedName>
</protein>
<gene>
    <name evidence="1" type="ORF">GCM10009037_21530</name>
</gene>
<name>A0A830FB96_9EURY</name>
<dbReference type="Proteomes" id="UP000628840">
    <property type="component" value="Unassembled WGS sequence"/>
</dbReference>
<dbReference type="AlphaFoldDB" id="A0A830FB96"/>